<evidence type="ECO:0000259" key="4">
    <source>
        <dbReference type="SMART" id="SM00797"/>
    </source>
</evidence>
<dbReference type="PANTHER" id="PTHR43309">
    <property type="entry name" value="5-OXOPROLINASE SUBUNIT C"/>
    <property type="match status" value="1"/>
</dbReference>
<dbReference type="SUPFAM" id="SSF50891">
    <property type="entry name" value="Cyclophilin-like"/>
    <property type="match status" value="1"/>
</dbReference>
<keyword evidence="1" id="KW-0547">Nucleotide-binding</keyword>
<evidence type="ECO:0000256" key="2">
    <source>
        <dbReference type="ARBA" id="ARBA00022801"/>
    </source>
</evidence>
<dbReference type="PANTHER" id="PTHR43309:SF3">
    <property type="entry name" value="5-OXOPROLINASE SUBUNIT C"/>
    <property type="match status" value="1"/>
</dbReference>
<dbReference type="InterPro" id="IPR052708">
    <property type="entry name" value="PxpC"/>
</dbReference>
<feature type="domain" description="Carboxyltransferase" evidence="4">
    <location>
        <begin position="25"/>
        <end position="286"/>
    </location>
</feature>
<dbReference type="AlphaFoldDB" id="A0A1I0VG24"/>
<dbReference type="GO" id="GO:0016787">
    <property type="term" value="F:hydrolase activity"/>
    <property type="evidence" value="ECO:0007669"/>
    <property type="project" value="UniProtKB-KW"/>
</dbReference>
<gene>
    <name evidence="5" type="ORF">SAMN05216266_101210</name>
</gene>
<dbReference type="GO" id="GO:0005524">
    <property type="term" value="F:ATP binding"/>
    <property type="evidence" value="ECO:0007669"/>
    <property type="project" value="UniProtKB-KW"/>
</dbReference>
<dbReference type="InterPro" id="IPR003778">
    <property type="entry name" value="CT_A_B"/>
</dbReference>
<dbReference type="EMBL" id="FOKG01000001">
    <property type="protein sequence ID" value="SFA74983.1"/>
    <property type="molecule type" value="Genomic_DNA"/>
</dbReference>
<dbReference type="NCBIfam" id="TIGR00724">
    <property type="entry name" value="urea_amlyse_rel"/>
    <property type="match status" value="1"/>
</dbReference>
<keyword evidence="6" id="KW-1185">Reference proteome</keyword>
<dbReference type="Gene3D" id="2.40.100.10">
    <property type="entry name" value="Cyclophilin-like"/>
    <property type="match status" value="1"/>
</dbReference>
<dbReference type="Pfam" id="PF02626">
    <property type="entry name" value="CT_A_B"/>
    <property type="match status" value="1"/>
</dbReference>
<dbReference type="InterPro" id="IPR029000">
    <property type="entry name" value="Cyclophilin-like_dom_sf"/>
</dbReference>
<keyword evidence="3" id="KW-0067">ATP-binding</keyword>
<keyword evidence="2" id="KW-0378">Hydrolase</keyword>
<dbReference type="STRING" id="490629.SAMN05216266_101210"/>
<evidence type="ECO:0000256" key="1">
    <source>
        <dbReference type="ARBA" id="ARBA00022741"/>
    </source>
</evidence>
<dbReference type="Proteomes" id="UP000243799">
    <property type="component" value="Unassembled WGS sequence"/>
</dbReference>
<dbReference type="RefSeq" id="WP_245788061.1">
    <property type="nucleotide sequence ID" value="NZ_FOKG01000001.1"/>
</dbReference>
<proteinExistence type="predicted"/>
<organism evidence="5 6">
    <name type="scientific">Amycolatopsis marina</name>
    <dbReference type="NCBI Taxonomy" id="490629"/>
    <lineage>
        <taxon>Bacteria</taxon>
        <taxon>Bacillati</taxon>
        <taxon>Actinomycetota</taxon>
        <taxon>Actinomycetes</taxon>
        <taxon>Pseudonocardiales</taxon>
        <taxon>Pseudonocardiaceae</taxon>
        <taxon>Amycolatopsis</taxon>
    </lineage>
</organism>
<dbReference type="SMART" id="SM00797">
    <property type="entry name" value="AHS2"/>
    <property type="match status" value="1"/>
</dbReference>
<sequence length="286" mass="29040">MRRVEILDPGPSALIQDLGRPGHAHLGVPPSGALDQPALRLANRLVGNPEGAAGVEALLGGLRLRADVSCTVAVTGPSVPVLIDGREVGSHVALHLRPAQTLVLGTPAAGLRCYLAVSGGIAASAELGSRSTDVLSGIGPPPLEAGDLLVLGTDTGVPTGADTLAPPIPRADLTVPVLLGPRDDWFTGPAAALATTWTVTSESNRVGLRLDGTALRRAPERTDAELPSEGILTGAIQVPPSGLPVVFLADHPTTGGYPVVAVAHPDALPALGQARPGTSVRFRTSF</sequence>
<evidence type="ECO:0000313" key="6">
    <source>
        <dbReference type="Proteomes" id="UP000243799"/>
    </source>
</evidence>
<protein>
    <submittedName>
        <fullName evidence="5">Biotin-dependent carboxylase uncharacterized domain-containing protein</fullName>
    </submittedName>
</protein>
<evidence type="ECO:0000256" key="3">
    <source>
        <dbReference type="ARBA" id="ARBA00022840"/>
    </source>
</evidence>
<reference evidence="6" key="1">
    <citation type="submission" date="2016-10" db="EMBL/GenBank/DDBJ databases">
        <authorList>
            <person name="Varghese N."/>
            <person name="Submissions S."/>
        </authorList>
    </citation>
    <scope>NUCLEOTIDE SEQUENCE [LARGE SCALE GENOMIC DNA]</scope>
    <source>
        <strain evidence="6">CGMCC 4.3568</strain>
    </source>
</reference>
<accession>A0A1I0VG24</accession>
<evidence type="ECO:0000313" key="5">
    <source>
        <dbReference type="EMBL" id="SFA74983.1"/>
    </source>
</evidence>
<name>A0A1I0VG24_9PSEU</name>